<dbReference type="Pfam" id="PF02879">
    <property type="entry name" value="PGM_PMM_II"/>
    <property type="match status" value="1"/>
</dbReference>
<dbReference type="EMBL" id="DQAY01000089">
    <property type="protein sequence ID" value="HCO24286.1"/>
    <property type="molecule type" value="Genomic_DNA"/>
</dbReference>
<dbReference type="PANTHER" id="PTHR45745">
    <property type="entry name" value="PHOSPHOMANNOMUTASE 45A"/>
    <property type="match status" value="1"/>
</dbReference>
<feature type="domain" description="Alpha-D-phosphohexomutase alpha/beta/alpha" evidence="6">
    <location>
        <begin position="72"/>
        <end position="208"/>
    </location>
</feature>
<dbReference type="Pfam" id="PF02878">
    <property type="entry name" value="PGM_PMM_I"/>
    <property type="match status" value="1"/>
</dbReference>
<keyword evidence="2" id="KW-0597">Phosphoprotein</keyword>
<dbReference type="AlphaFoldDB" id="A0A3D3R6T1"/>
<gene>
    <name evidence="9" type="ORF">DIT97_15045</name>
</gene>
<evidence type="ECO:0000259" key="6">
    <source>
        <dbReference type="Pfam" id="PF02878"/>
    </source>
</evidence>
<keyword evidence="5" id="KW-0413">Isomerase</keyword>
<evidence type="ECO:0000256" key="2">
    <source>
        <dbReference type="ARBA" id="ARBA00022553"/>
    </source>
</evidence>
<accession>A0A3D3R6T1</accession>
<dbReference type="SUPFAM" id="SSF53738">
    <property type="entry name" value="Phosphoglucomutase, first 3 domains"/>
    <property type="match status" value="3"/>
</dbReference>
<comment type="caution">
    <text evidence="9">The sequence shown here is derived from an EMBL/GenBank/DDBJ whole genome shotgun (WGS) entry which is preliminary data.</text>
</comment>
<evidence type="ECO:0000259" key="7">
    <source>
        <dbReference type="Pfam" id="PF02879"/>
    </source>
</evidence>
<evidence type="ECO:0000313" key="10">
    <source>
        <dbReference type="Proteomes" id="UP000263642"/>
    </source>
</evidence>
<evidence type="ECO:0000256" key="5">
    <source>
        <dbReference type="ARBA" id="ARBA00023235"/>
    </source>
</evidence>
<dbReference type="InterPro" id="IPR005846">
    <property type="entry name" value="A-D-PHexomutase_a/b/a-III"/>
</dbReference>
<comment type="similarity">
    <text evidence="1">Belongs to the phosphohexose mutase family.</text>
</comment>
<keyword evidence="3" id="KW-0479">Metal-binding</keyword>
<evidence type="ECO:0000313" key="9">
    <source>
        <dbReference type="EMBL" id="HCO24286.1"/>
    </source>
</evidence>
<evidence type="ECO:0000259" key="8">
    <source>
        <dbReference type="Pfam" id="PF02880"/>
    </source>
</evidence>
<name>A0A3D3R6T1_9PLAN</name>
<reference evidence="9 10" key="1">
    <citation type="journal article" date="2018" name="Nat. Biotechnol.">
        <title>A standardized bacterial taxonomy based on genome phylogeny substantially revises the tree of life.</title>
        <authorList>
            <person name="Parks D.H."/>
            <person name="Chuvochina M."/>
            <person name="Waite D.W."/>
            <person name="Rinke C."/>
            <person name="Skarshewski A."/>
            <person name="Chaumeil P.A."/>
            <person name="Hugenholtz P."/>
        </authorList>
    </citation>
    <scope>NUCLEOTIDE SEQUENCE [LARGE SCALE GENOMIC DNA]</scope>
    <source>
        <strain evidence="9">UBA9375</strain>
    </source>
</reference>
<dbReference type="GO" id="GO:0046872">
    <property type="term" value="F:metal ion binding"/>
    <property type="evidence" value="ECO:0007669"/>
    <property type="project" value="UniProtKB-KW"/>
</dbReference>
<dbReference type="Gene3D" id="3.40.120.10">
    <property type="entry name" value="Alpha-D-Glucose-1,6-Bisphosphate, subunit A, domain 3"/>
    <property type="match status" value="3"/>
</dbReference>
<dbReference type="GO" id="GO:0005975">
    <property type="term" value="P:carbohydrate metabolic process"/>
    <property type="evidence" value="ECO:0007669"/>
    <property type="project" value="InterPro"/>
</dbReference>
<organism evidence="9 10">
    <name type="scientific">Gimesia maris</name>
    <dbReference type="NCBI Taxonomy" id="122"/>
    <lineage>
        <taxon>Bacteria</taxon>
        <taxon>Pseudomonadati</taxon>
        <taxon>Planctomycetota</taxon>
        <taxon>Planctomycetia</taxon>
        <taxon>Planctomycetales</taxon>
        <taxon>Planctomycetaceae</taxon>
        <taxon>Gimesia</taxon>
    </lineage>
</organism>
<protein>
    <submittedName>
        <fullName evidence="9">Phospho-sugar mutase</fullName>
    </submittedName>
</protein>
<dbReference type="InterPro" id="IPR005844">
    <property type="entry name" value="A-D-PHexomutase_a/b/a-I"/>
</dbReference>
<sequence>MNQPSPSIDSTQAMDLARSAVAGKKLSESALENLKRWVTEPQYAPYQPALLKLIEDKDFQQLDTCFWEVIPFGTGGRRGLMSELGSATINERTIAESAHGLAAYSKKFSGKETGKAAIAHDSRINSSHFARIAASVLAGHGLTVYFFKTSRSTPELSFAVRECGCDVGAMITASHNPPSDNGFKAYWSTGGQVLPPHDQGIIDEVYQATEIPLLDFDQAVEQGLIQLIDEDIASKYRSSVVSHSHSDNRDLTGYFTPLHGVGQASVYQVLQQAGFAGIQRYEPQCAQDGNFPNVPDQLPNPERTEVYQPAIEQAKQTGGEIILASDPDADRMGICVKNGAGEFIHLTGNQVGALLADYVLRKRQAAGTLSPQHFVVETIVTTPLIAAIARKANVRIINNLLVGFKYIAETMDEEGPDKFVFGTEESLGYLAGEYCRDKDAAIAALWACELAAELKAEGKTLLDRLDELYREHGFHLEGQVSKTCKGSSGNEQIKQLMKAFRNTPPEKMGKLKFTLVRDYQDLEIRSLPENTVTETFSKPKGNVLMLEARAEGSPLTVQLGVRPSGTEPKIKFYYFAQAEVTDPGLLDQTKEAAFSTIEDFKAALMDWIDQTLANT</sequence>
<evidence type="ECO:0000256" key="3">
    <source>
        <dbReference type="ARBA" id="ARBA00022723"/>
    </source>
</evidence>
<dbReference type="GO" id="GO:0008973">
    <property type="term" value="F:phosphopentomutase activity"/>
    <property type="evidence" value="ECO:0007669"/>
    <property type="project" value="TreeGrafter"/>
</dbReference>
<dbReference type="PANTHER" id="PTHR45745:SF1">
    <property type="entry name" value="PHOSPHOGLUCOMUTASE 2B-RELATED"/>
    <property type="match status" value="1"/>
</dbReference>
<dbReference type="GO" id="GO:0006166">
    <property type="term" value="P:purine ribonucleoside salvage"/>
    <property type="evidence" value="ECO:0007669"/>
    <property type="project" value="TreeGrafter"/>
</dbReference>
<dbReference type="SUPFAM" id="SSF55957">
    <property type="entry name" value="Phosphoglucomutase, C-terminal domain"/>
    <property type="match status" value="1"/>
</dbReference>
<dbReference type="InterPro" id="IPR016055">
    <property type="entry name" value="A-D-PHexomutase_a/b/a-I/II/III"/>
</dbReference>
<dbReference type="InterPro" id="IPR036900">
    <property type="entry name" value="A-D-PHexomutase_C_sf"/>
</dbReference>
<feature type="domain" description="Alpha-D-phosphohexomutase alpha/beta/alpha" evidence="8">
    <location>
        <begin position="348"/>
        <end position="470"/>
    </location>
</feature>
<evidence type="ECO:0000256" key="1">
    <source>
        <dbReference type="ARBA" id="ARBA00010231"/>
    </source>
</evidence>
<evidence type="ECO:0000256" key="4">
    <source>
        <dbReference type="ARBA" id="ARBA00022842"/>
    </source>
</evidence>
<dbReference type="CDD" id="cd05799">
    <property type="entry name" value="PGM2"/>
    <property type="match status" value="1"/>
</dbReference>
<dbReference type="Proteomes" id="UP000263642">
    <property type="component" value="Unassembled WGS sequence"/>
</dbReference>
<dbReference type="InterPro" id="IPR005845">
    <property type="entry name" value="A-D-PHexomutase_a/b/a-II"/>
</dbReference>
<dbReference type="Pfam" id="PF02880">
    <property type="entry name" value="PGM_PMM_III"/>
    <property type="match status" value="1"/>
</dbReference>
<proteinExistence type="inferred from homology"/>
<keyword evidence="4" id="KW-0460">Magnesium</keyword>
<feature type="domain" description="Alpha-D-phosphohexomutase alpha/beta/alpha" evidence="7">
    <location>
        <begin position="240"/>
        <end position="339"/>
    </location>
</feature>